<feature type="region of interest" description="Disordered" evidence="1">
    <location>
        <begin position="166"/>
        <end position="190"/>
    </location>
</feature>
<reference evidence="2" key="1">
    <citation type="journal article" date="2020" name="Stud. Mycol.">
        <title>101 Dothideomycetes genomes: a test case for predicting lifestyles and emergence of pathogens.</title>
        <authorList>
            <person name="Haridas S."/>
            <person name="Albert R."/>
            <person name="Binder M."/>
            <person name="Bloem J."/>
            <person name="Labutti K."/>
            <person name="Salamov A."/>
            <person name="Andreopoulos B."/>
            <person name="Baker S."/>
            <person name="Barry K."/>
            <person name="Bills G."/>
            <person name="Bluhm B."/>
            <person name="Cannon C."/>
            <person name="Castanera R."/>
            <person name="Culley D."/>
            <person name="Daum C."/>
            <person name="Ezra D."/>
            <person name="Gonzalez J."/>
            <person name="Henrissat B."/>
            <person name="Kuo A."/>
            <person name="Liang C."/>
            <person name="Lipzen A."/>
            <person name="Lutzoni F."/>
            <person name="Magnuson J."/>
            <person name="Mondo S."/>
            <person name="Nolan M."/>
            <person name="Ohm R."/>
            <person name="Pangilinan J."/>
            <person name="Park H.-J."/>
            <person name="Ramirez L."/>
            <person name="Alfaro M."/>
            <person name="Sun H."/>
            <person name="Tritt A."/>
            <person name="Yoshinaga Y."/>
            <person name="Zwiers L.-H."/>
            <person name="Turgeon B."/>
            <person name="Goodwin S."/>
            <person name="Spatafora J."/>
            <person name="Crous P."/>
            <person name="Grigoriev I."/>
        </authorList>
    </citation>
    <scope>NUCLEOTIDE SEQUENCE</scope>
    <source>
        <strain evidence="2">CBS 119925</strain>
    </source>
</reference>
<sequence length="190" mass="21213">MTRTTRTTRTTTTPITPSPPPSTLHPTQPSPTTLLLHYLSHCTTSPTALPLPLHYPPTPHPRPPLLLHSLRITNARSQHLPVSPESIPPCSKCSSVIGTRNKRIRAKAKTHTTERCGYSQYIKYEPLPEWVMQRLDRKGRREWEVAMAVADLEGLGRLVMRAYPAPMREEADGEEGEGKEKEGDLDLGGL</sequence>
<protein>
    <submittedName>
        <fullName evidence="2">Uncharacterized protein</fullName>
    </submittedName>
</protein>
<evidence type="ECO:0000256" key="1">
    <source>
        <dbReference type="SAM" id="MobiDB-lite"/>
    </source>
</evidence>
<name>A0A6A6VLW3_9PLEO</name>
<dbReference type="EMBL" id="MU006564">
    <property type="protein sequence ID" value="KAF2750137.1"/>
    <property type="molecule type" value="Genomic_DNA"/>
</dbReference>
<evidence type="ECO:0000313" key="2">
    <source>
        <dbReference type="EMBL" id="KAF2750137.1"/>
    </source>
</evidence>
<dbReference type="AlphaFoldDB" id="A0A6A6VLW3"/>
<feature type="compositionally biased region" description="Low complexity" evidence="1">
    <location>
        <begin position="1"/>
        <end position="15"/>
    </location>
</feature>
<feature type="region of interest" description="Disordered" evidence="1">
    <location>
        <begin position="1"/>
        <end position="30"/>
    </location>
</feature>
<gene>
    <name evidence="2" type="ORF">M011DRAFT_474610</name>
</gene>
<evidence type="ECO:0000313" key="3">
    <source>
        <dbReference type="Proteomes" id="UP000799440"/>
    </source>
</evidence>
<accession>A0A6A6VLW3</accession>
<organism evidence="2 3">
    <name type="scientific">Sporormia fimetaria CBS 119925</name>
    <dbReference type="NCBI Taxonomy" id="1340428"/>
    <lineage>
        <taxon>Eukaryota</taxon>
        <taxon>Fungi</taxon>
        <taxon>Dikarya</taxon>
        <taxon>Ascomycota</taxon>
        <taxon>Pezizomycotina</taxon>
        <taxon>Dothideomycetes</taxon>
        <taxon>Pleosporomycetidae</taxon>
        <taxon>Pleosporales</taxon>
        <taxon>Sporormiaceae</taxon>
        <taxon>Sporormia</taxon>
    </lineage>
</organism>
<keyword evidence="3" id="KW-1185">Reference proteome</keyword>
<dbReference type="Proteomes" id="UP000799440">
    <property type="component" value="Unassembled WGS sequence"/>
</dbReference>
<proteinExistence type="predicted"/>